<dbReference type="PANTHER" id="PTHR33085:SF103">
    <property type="entry name" value="F-BOX ASSOCIATED DOMAIN-CONTAINING PROTEIN"/>
    <property type="match status" value="1"/>
</dbReference>
<dbReference type="InterPro" id="IPR012871">
    <property type="entry name" value="DUF1668_ORYSA"/>
</dbReference>
<reference evidence="1" key="1">
    <citation type="submission" date="2020-05" db="EMBL/GenBank/DDBJ databases">
        <title>WGS assembly of Panicum virgatum.</title>
        <authorList>
            <person name="Lovell J.T."/>
            <person name="Jenkins J."/>
            <person name="Shu S."/>
            <person name="Juenger T.E."/>
            <person name="Schmutz J."/>
        </authorList>
    </citation>
    <scope>NUCLEOTIDE SEQUENCE</scope>
    <source>
        <strain evidence="1">AP13</strain>
    </source>
</reference>
<name>A0A8T0NYF3_PANVG</name>
<comment type="caution">
    <text evidence="1">The sequence shown here is derived from an EMBL/GenBank/DDBJ whole genome shotgun (WGS) entry which is preliminary data.</text>
</comment>
<dbReference type="AlphaFoldDB" id="A0A8T0NYF3"/>
<keyword evidence="2" id="KW-1185">Reference proteome</keyword>
<dbReference type="EMBL" id="CM029053">
    <property type="protein sequence ID" value="KAG2554971.1"/>
    <property type="molecule type" value="Genomic_DNA"/>
</dbReference>
<dbReference type="Pfam" id="PF07893">
    <property type="entry name" value="DUF1668"/>
    <property type="match status" value="1"/>
</dbReference>
<evidence type="ECO:0000313" key="1">
    <source>
        <dbReference type="EMBL" id="KAG2554971.1"/>
    </source>
</evidence>
<dbReference type="PANTHER" id="PTHR33085">
    <property type="entry name" value="OS12G0113100 PROTEIN-RELATED"/>
    <property type="match status" value="1"/>
</dbReference>
<proteinExistence type="predicted"/>
<organism evidence="1 2">
    <name type="scientific">Panicum virgatum</name>
    <name type="common">Blackwell switchgrass</name>
    <dbReference type="NCBI Taxonomy" id="38727"/>
    <lineage>
        <taxon>Eukaryota</taxon>
        <taxon>Viridiplantae</taxon>
        <taxon>Streptophyta</taxon>
        <taxon>Embryophyta</taxon>
        <taxon>Tracheophyta</taxon>
        <taxon>Spermatophyta</taxon>
        <taxon>Magnoliopsida</taxon>
        <taxon>Liliopsida</taxon>
        <taxon>Poales</taxon>
        <taxon>Poaceae</taxon>
        <taxon>PACMAD clade</taxon>
        <taxon>Panicoideae</taxon>
        <taxon>Panicodae</taxon>
        <taxon>Paniceae</taxon>
        <taxon>Panicinae</taxon>
        <taxon>Panicum</taxon>
        <taxon>Panicum sect. Hiantes</taxon>
    </lineage>
</organism>
<protein>
    <submittedName>
        <fullName evidence="1">Uncharacterized protein</fullName>
    </submittedName>
</protein>
<sequence>MNKWRRYLYLVVDEWGQGAYPLRRIDSSTLFFSRNQVKEAATAAAAFTIEETPLPRPQLSFTPSLHRGNLKFISLFGNGRKKSHLAALEYGGVSHIYDVEHRTMQEIASPNECQFCDPVALAVAESLYVLNNVLCKTNDDSSWHCLQPLPFVLEPGYERRFIESYTTSDGGSNILISTPGVGTYSLDVASGSWRKAGDWELPFRGRADFFPEYGVWLGFSSQDNLLCCSSDITAAVLEGAPLDMVWEDLNPPRRWIPRKSHLVYLGSNKFCVAKLFEREFNIVSELGCVPYTEAFAVFTGLVLKPSTDHSGLVMLKHRSHIYRFSGITTCWVF</sequence>
<dbReference type="Proteomes" id="UP000823388">
    <property type="component" value="Chromosome 9K"/>
</dbReference>
<accession>A0A8T0NYF3</accession>
<evidence type="ECO:0000313" key="2">
    <source>
        <dbReference type="Proteomes" id="UP000823388"/>
    </source>
</evidence>
<gene>
    <name evidence="1" type="ORF">PVAP13_9KG577600</name>
</gene>